<organism evidence="4 5">
    <name type="scientific">Penicillium malachiteum</name>
    <dbReference type="NCBI Taxonomy" id="1324776"/>
    <lineage>
        <taxon>Eukaryota</taxon>
        <taxon>Fungi</taxon>
        <taxon>Dikarya</taxon>
        <taxon>Ascomycota</taxon>
        <taxon>Pezizomycotina</taxon>
        <taxon>Eurotiomycetes</taxon>
        <taxon>Eurotiomycetidae</taxon>
        <taxon>Eurotiales</taxon>
        <taxon>Aspergillaceae</taxon>
        <taxon>Penicillium</taxon>
    </lineage>
</organism>
<feature type="compositionally biased region" description="Acidic residues" evidence="2">
    <location>
        <begin position="489"/>
        <end position="499"/>
    </location>
</feature>
<evidence type="ECO:0000313" key="4">
    <source>
        <dbReference type="EMBL" id="KAJ5733353.1"/>
    </source>
</evidence>
<evidence type="ECO:0000259" key="3">
    <source>
        <dbReference type="Pfam" id="PF22788"/>
    </source>
</evidence>
<feature type="region of interest" description="Disordered" evidence="2">
    <location>
        <begin position="471"/>
        <end position="499"/>
    </location>
</feature>
<accession>A0AAD6HRX4</accession>
<sequence>MSIVNDLIAASETLPRSGRISDERYDQKLKDHVTRLRQLLSNNELNHVAHDESLLDQFDPSKDSITYLFLLQLQIHNLRETTSETFPAALLPLGKLWSRSAHYLEIFNPVQVRYAGHEWRQLIELVVQAAQADSKPLLAARLVKGAMLRLDPSCAVFTSTHLLLVQLCLAAKAYTCALPVLEKPIYHIPILPSRSPFRSLQSLCAEYESSVAFVNDTTGLSSTLNSQDYLQYFLYGGMIYMALKKWDEALNYLGTAISMPTKGPISMVAVEAYKKFILVGLLDKGKTCSLPNSTATQVVKTLQSLVKPYLDLAKAFEQGDRIRLEAEIDAAQGIWSADKNTGLVFQVLNAFCKHSLVKIKKVVASLSVAELTAPISPFQGNLSGITESQIASLIMAGDLDATLAHSQLHSSSSILRFKAESLPLLFHENEAHADLQTQGKLMEGLFGSMEQANHRLGLSDEFIDNTVNRQQWPSAGGMKSEMGGATGLEMEEDIMGDLS</sequence>
<dbReference type="InterPro" id="IPR050756">
    <property type="entry name" value="CSN3"/>
</dbReference>
<keyword evidence="1" id="KW-0963">Cytoplasm</keyword>
<evidence type="ECO:0000256" key="1">
    <source>
        <dbReference type="ARBA" id="ARBA00022490"/>
    </source>
</evidence>
<protein>
    <recommendedName>
        <fullName evidence="3">COP9 signalosome complex subunit 3 N-terminal helical repeats domain-containing protein</fullName>
    </recommendedName>
</protein>
<dbReference type="GO" id="GO:0008180">
    <property type="term" value="C:COP9 signalosome"/>
    <property type="evidence" value="ECO:0007669"/>
    <property type="project" value="TreeGrafter"/>
</dbReference>
<name>A0AAD6HRX4_9EURO</name>
<dbReference type="AlphaFoldDB" id="A0AAD6HRX4"/>
<evidence type="ECO:0000256" key="2">
    <source>
        <dbReference type="SAM" id="MobiDB-lite"/>
    </source>
</evidence>
<dbReference type="EMBL" id="JAQJAN010000003">
    <property type="protein sequence ID" value="KAJ5733353.1"/>
    <property type="molecule type" value="Genomic_DNA"/>
</dbReference>
<dbReference type="PANTHER" id="PTHR10758">
    <property type="entry name" value="26S PROTEASOME NON-ATPASE REGULATORY SUBUNIT 3/COP9 SIGNALOSOME COMPLEX SUBUNIT 3"/>
    <property type="match status" value="1"/>
</dbReference>
<dbReference type="InterPro" id="IPR055089">
    <property type="entry name" value="COP9_N"/>
</dbReference>
<keyword evidence="5" id="KW-1185">Reference proteome</keyword>
<reference evidence="4" key="2">
    <citation type="submission" date="2023-01" db="EMBL/GenBank/DDBJ databases">
        <authorList>
            <person name="Petersen C."/>
        </authorList>
    </citation>
    <scope>NUCLEOTIDE SEQUENCE</scope>
    <source>
        <strain evidence="4">IBT 17514</strain>
    </source>
</reference>
<dbReference type="PANTHER" id="PTHR10758:SF1">
    <property type="entry name" value="COP9 SIGNALOSOME COMPLEX SUBUNIT 3"/>
    <property type="match status" value="1"/>
</dbReference>
<evidence type="ECO:0000313" key="5">
    <source>
        <dbReference type="Proteomes" id="UP001215712"/>
    </source>
</evidence>
<dbReference type="Proteomes" id="UP001215712">
    <property type="component" value="Unassembled WGS sequence"/>
</dbReference>
<dbReference type="Pfam" id="PF22788">
    <property type="entry name" value="COP9_hel_rpt"/>
    <property type="match status" value="1"/>
</dbReference>
<reference evidence="4" key="1">
    <citation type="journal article" date="2023" name="IMA Fungus">
        <title>Comparative genomic study of the Penicillium genus elucidates a diverse pangenome and 15 lateral gene transfer events.</title>
        <authorList>
            <person name="Petersen C."/>
            <person name="Sorensen T."/>
            <person name="Nielsen M.R."/>
            <person name="Sondergaard T.E."/>
            <person name="Sorensen J.L."/>
            <person name="Fitzpatrick D.A."/>
            <person name="Frisvad J.C."/>
            <person name="Nielsen K.L."/>
        </authorList>
    </citation>
    <scope>NUCLEOTIDE SEQUENCE</scope>
    <source>
        <strain evidence="4">IBT 17514</strain>
    </source>
</reference>
<proteinExistence type="predicted"/>
<comment type="caution">
    <text evidence="4">The sequence shown here is derived from an EMBL/GenBank/DDBJ whole genome shotgun (WGS) entry which is preliminary data.</text>
</comment>
<dbReference type="GO" id="GO:0006511">
    <property type="term" value="P:ubiquitin-dependent protein catabolic process"/>
    <property type="evidence" value="ECO:0007669"/>
    <property type="project" value="TreeGrafter"/>
</dbReference>
<gene>
    <name evidence="4" type="ORF">N7493_002139</name>
</gene>
<feature type="domain" description="COP9 signalosome complex subunit 3 N-terminal helical repeats" evidence="3">
    <location>
        <begin position="28"/>
        <end position="296"/>
    </location>
</feature>